<protein>
    <submittedName>
        <fullName evidence="1">Uncharacterized protein</fullName>
    </submittedName>
</protein>
<proteinExistence type="predicted"/>
<dbReference type="PANTHER" id="PTHR13255:SF0">
    <property type="entry name" value="ATAXIN-10"/>
    <property type="match status" value="1"/>
</dbReference>
<dbReference type="PANTHER" id="PTHR13255">
    <property type="entry name" value="ATAXIN-10"/>
    <property type="match status" value="1"/>
</dbReference>
<dbReference type="EMBL" id="CAADRP010001941">
    <property type="protein sequence ID" value="VFU57344.1"/>
    <property type="molecule type" value="Genomic_DNA"/>
</dbReference>
<dbReference type="AlphaFoldDB" id="A0A6N2MSF4"/>
<name>A0A6N2MSF4_SALVM</name>
<organism evidence="1">
    <name type="scientific">Salix viminalis</name>
    <name type="common">Common osier</name>
    <name type="synonym">Basket willow</name>
    <dbReference type="NCBI Taxonomy" id="40686"/>
    <lineage>
        <taxon>Eukaryota</taxon>
        <taxon>Viridiplantae</taxon>
        <taxon>Streptophyta</taxon>
        <taxon>Embryophyta</taxon>
        <taxon>Tracheophyta</taxon>
        <taxon>Spermatophyta</taxon>
        <taxon>Magnoliopsida</taxon>
        <taxon>eudicotyledons</taxon>
        <taxon>Gunneridae</taxon>
        <taxon>Pentapetalae</taxon>
        <taxon>rosids</taxon>
        <taxon>fabids</taxon>
        <taxon>Malpighiales</taxon>
        <taxon>Salicaceae</taxon>
        <taxon>Saliceae</taxon>
        <taxon>Salix</taxon>
    </lineage>
</organism>
<accession>A0A6N2MSF4</accession>
<gene>
    <name evidence="1" type="ORF">SVIM_LOCUS414373</name>
</gene>
<dbReference type="GO" id="GO:0005829">
    <property type="term" value="C:cytosol"/>
    <property type="evidence" value="ECO:0007669"/>
    <property type="project" value="TreeGrafter"/>
</dbReference>
<evidence type="ECO:0000313" key="1">
    <source>
        <dbReference type="EMBL" id="VFU57344.1"/>
    </source>
</evidence>
<dbReference type="InterPro" id="IPR051374">
    <property type="entry name" value="Ataxin-10/CTR86_families"/>
</dbReference>
<sequence>MLYEFWRIYLPFTAYFEGAGIDGILPMSPTLLSHLVFQKLEPTGDNQIGERGFLHQKNASESSALKENLEILIEVSKTADGCADLSSKNLLSVVLQLITQLNLCIKGLTVVQFQIVVSQVLAIVFLAGKEHQQAIWGGFHRVVPMIAKVRSRETCDPLCIIIYACCDESPELVSESQWGSRAAYFFYCLIIYDCFMVAFLPPGFREEWMKLLIFRIRLDEIHFPQLFSKLYYVSNSENGEVVDSSGSPVSTEKEYLLNLLPNISSDPLTLFHGAKLDLLLDRSAIGFEGFRFLLSEYDHKQGKPY</sequence>
<reference evidence="1" key="1">
    <citation type="submission" date="2019-03" db="EMBL/GenBank/DDBJ databases">
        <authorList>
            <person name="Mank J."/>
            <person name="Almeida P."/>
        </authorList>
    </citation>
    <scope>NUCLEOTIDE SEQUENCE</scope>
    <source>
        <strain evidence="1">78183</strain>
    </source>
</reference>